<dbReference type="Proteomes" id="UP000602124">
    <property type="component" value="Unassembled WGS sequence"/>
</dbReference>
<keyword evidence="4" id="KW-1185">Reference proteome</keyword>
<keyword evidence="1" id="KW-0472">Membrane</keyword>
<keyword evidence="1" id="KW-1133">Transmembrane helix</keyword>
<feature type="chain" id="PRO_5036905383" evidence="2">
    <location>
        <begin position="20"/>
        <end position="130"/>
    </location>
</feature>
<feature type="signal peptide" evidence="2">
    <location>
        <begin position="1"/>
        <end position="19"/>
    </location>
</feature>
<keyword evidence="2" id="KW-0732">Signal</keyword>
<evidence type="ECO:0000313" key="4">
    <source>
        <dbReference type="Proteomes" id="UP000602124"/>
    </source>
</evidence>
<accession>A0A934MQG9</accession>
<comment type="caution">
    <text evidence="3">The sequence shown here is derived from an EMBL/GenBank/DDBJ whole genome shotgun (WGS) entry which is preliminary data.</text>
</comment>
<evidence type="ECO:0000256" key="2">
    <source>
        <dbReference type="SAM" id="SignalP"/>
    </source>
</evidence>
<evidence type="ECO:0000313" key="3">
    <source>
        <dbReference type="EMBL" id="MBJ3784354.1"/>
    </source>
</evidence>
<gene>
    <name evidence="3" type="ORF">JEQ47_06450</name>
</gene>
<feature type="transmembrane region" description="Helical" evidence="1">
    <location>
        <begin position="66"/>
        <end position="85"/>
    </location>
</feature>
<reference evidence="3" key="1">
    <citation type="submission" date="2020-12" db="EMBL/GenBank/DDBJ databases">
        <title>Devosia sp. MSA67 isolated from Mo River.</title>
        <authorList>
            <person name="Ma F."/>
            <person name="Zi Z."/>
        </authorList>
    </citation>
    <scope>NUCLEOTIDE SEQUENCE</scope>
    <source>
        <strain evidence="3">MSA67</strain>
    </source>
</reference>
<sequence>MTILLGVVLLFAALSAVLAAMQATAISRLAPAGQWRGWLFGWWRFAEIEQRAGLAGESQAAIYKRAVIATLVFVVLGLILSGWAVNERPSGAAEAEPKKINGWRTDFAALTPHSILRPVAPTPGAFSVES</sequence>
<keyword evidence="1" id="KW-0812">Transmembrane</keyword>
<proteinExistence type="predicted"/>
<dbReference type="AlphaFoldDB" id="A0A934MQG9"/>
<name>A0A934MQG9_9HYPH</name>
<organism evidence="3 4">
    <name type="scientific">Devosia sediminis</name>
    <dbReference type="NCBI Taxonomy" id="2798801"/>
    <lineage>
        <taxon>Bacteria</taxon>
        <taxon>Pseudomonadati</taxon>
        <taxon>Pseudomonadota</taxon>
        <taxon>Alphaproteobacteria</taxon>
        <taxon>Hyphomicrobiales</taxon>
        <taxon>Devosiaceae</taxon>
        <taxon>Devosia</taxon>
    </lineage>
</organism>
<dbReference type="EMBL" id="JAEKMH010000001">
    <property type="protein sequence ID" value="MBJ3784354.1"/>
    <property type="molecule type" value="Genomic_DNA"/>
</dbReference>
<dbReference type="RefSeq" id="WP_198875527.1">
    <property type="nucleotide sequence ID" value="NZ_JAEKMH010000001.1"/>
</dbReference>
<protein>
    <submittedName>
        <fullName evidence="3">Uncharacterized protein</fullName>
    </submittedName>
</protein>
<evidence type="ECO:0000256" key="1">
    <source>
        <dbReference type="SAM" id="Phobius"/>
    </source>
</evidence>